<accession>A0A9P6DNZ6</accession>
<dbReference type="AlphaFoldDB" id="A0A9P6DNZ6"/>
<organism evidence="1 2">
    <name type="scientific">Hydnum rufescens UP504</name>
    <dbReference type="NCBI Taxonomy" id="1448309"/>
    <lineage>
        <taxon>Eukaryota</taxon>
        <taxon>Fungi</taxon>
        <taxon>Dikarya</taxon>
        <taxon>Basidiomycota</taxon>
        <taxon>Agaricomycotina</taxon>
        <taxon>Agaricomycetes</taxon>
        <taxon>Cantharellales</taxon>
        <taxon>Hydnaceae</taxon>
        <taxon>Hydnum</taxon>
    </lineage>
</organism>
<proteinExistence type="predicted"/>
<evidence type="ECO:0000313" key="2">
    <source>
        <dbReference type="Proteomes" id="UP000886523"/>
    </source>
</evidence>
<name>A0A9P6DNZ6_9AGAM</name>
<protein>
    <submittedName>
        <fullName evidence="1">Uncharacterized protein</fullName>
    </submittedName>
</protein>
<keyword evidence="2" id="KW-1185">Reference proteome</keyword>
<gene>
    <name evidence="1" type="ORF">BS47DRAFT_1365947</name>
</gene>
<dbReference type="Proteomes" id="UP000886523">
    <property type="component" value="Unassembled WGS sequence"/>
</dbReference>
<evidence type="ECO:0000313" key="1">
    <source>
        <dbReference type="EMBL" id="KAF9508477.1"/>
    </source>
</evidence>
<comment type="caution">
    <text evidence="1">The sequence shown here is derived from an EMBL/GenBank/DDBJ whole genome shotgun (WGS) entry which is preliminary data.</text>
</comment>
<reference evidence="1" key="1">
    <citation type="journal article" date="2020" name="Nat. Commun.">
        <title>Large-scale genome sequencing of mycorrhizal fungi provides insights into the early evolution of symbiotic traits.</title>
        <authorList>
            <person name="Miyauchi S."/>
            <person name="Kiss E."/>
            <person name="Kuo A."/>
            <person name="Drula E."/>
            <person name="Kohler A."/>
            <person name="Sanchez-Garcia M."/>
            <person name="Morin E."/>
            <person name="Andreopoulos B."/>
            <person name="Barry K.W."/>
            <person name="Bonito G."/>
            <person name="Buee M."/>
            <person name="Carver A."/>
            <person name="Chen C."/>
            <person name="Cichocki N."/>
            <person name="Clum A."/>
            <person name="Culley D."/>
            <person name="Crous P.W."/>
            <person name="Fauchery L."/>
            <person name="Girlanda M."/>
            <person name="Hayes R.D."/>
            <person name="Keri Z."/>
            <person name="LaButti K."/>
            <person name="Lipzen A."/>
            <person name="Lombard V."/>
            <person name="Magnuson J."/>
            <person name="Maillard F."/>
            <person name="Murat C."/>
            <person name="Nolan M."/>
            <person name="Ohm R.A."/>
            <person name="Pangilinan J."/>
            <person name="Pereira M.F."/>
            <person name="Perotto S."/>
            <person name="Peter M."/>
            <person name="Pfister S."/>
            <person name="Riley R."/>
            <person name="Sitrit Y."/>
            <person name="Stielow J.B."/>
            <person name="Szollosi G."/>
            <person name="Zifcakova L."/>
            <person name="Stursova M."/>
            <person name="Spatafora J.W."/>
            <person name="Tedersoo L."/>
            <person name="Vaario L.M."/>
            <person name="Yamada A."/>
            <person name="Yan M."/>
            <person name="Wang P."/>
            <person name="Xu J."/>
            <person name="Bruns T."/>
            <person name="Baldrian P."/>
            <person name="Vilgalys R."/>
            <person name="Dunand C."/>
            <person name="Henrissat B."/>
            <person name="Grigoriev I.V."/>
            <person name="Hibbett D."/>
            <person name="Nagy L.G."/>
            <person name="Martin F.M."/>
        </authorList>
    </citation>
    <scope>NUCLEOTIDE SEQUENCE</scope>
    <source>
        <strain evidence="1">UP504</strain>
    </source>
</reference>
<sequence>MYGISILAGKKHVKINAYHGTCKSLHACTAPEHATMGNVQHYTPAAVVPKPPHVMQQEVKHGTAHPLWRASSLHENLPDENTMKPRMKYGLPHTRSGSTKSAVGAALLVLPWATVHENTPGKNTGKAPYGIPLHSRPRPDCGPSPRTSGLRGCVVISDHPSWCKNTPSVSLGQAQFKLLTCAAAQNPIQMPHPAPNTVQYLTMDKTKYHTPAAADVWNGTRCTSPVLWGEFGLHFQY</sequence>
<dbReference type="EMBL" id="MU129058">
    <property type="protein sequence ID" value="KAF9508477.1"/>
    <property type="molecule type" value="Genomic_DNA"/>
</dbReference>